<evidence type="ECO:0000313" key="2">
    <source>
        <dbReference type="Proteomes" id="UP000004959"/>
    </source>
</evidence>
<dbReference type="PATRIC" id="fig|1045004.4.peg.53"/>
<dbReference type="Proteomes" id="UP000004959">
    <property type="component" value="Chromosome"/>
</dbReference>
<keyword evidence="2" id="KW-1185">Reference proteome</keyword>
<reference evidence="1 2" key="1">
    <citation type="journal article" date="2012" name="PLoS ONE">
        <title>Functional divergence in the genus oenococcus as predicted by genome sequencing of the newly-described species, Oenococcus kitaharae.</title>
        <authorList>
            <person name="Borneman A.R."/>
            <person name="McCarthy J.M."/>
            <person name="Chambers P.J."/>
            <person name="Bartowsky E.J."/>
        </authorList>
    </citation>
    <scope>NUCLEOTIDE SEQUENCE [LARGE SCALE GENOMIC DNA]</scope>
    <source>
        <strain evidence="2">DSM17330</strain>
    </source>
</reference>
<proteinExistence type="predicted"/>
<dbReference type="HOGENOM" id="CLU_1049033_0_0_9"/>
<comment type="caution">
    <text evidence="1">The sequence shown here is derived from an EMBL/GenBank/DDBJ whole genome shotgun (WGS) entry which is preliminary data.</text>
</comment>
<dbReference type="EMBL" id="AFVZ01000001">
    <property type="protein sequence ID" value="EHN58180.1"/>
    <property type="molecule type" value="Genomic_DNA"/>
</dbReference>
<organism evidence="1 2">
    <name type="scientific">Oenococcus kitaharae DSM 17330</name>
    <dbReference type="NCBI Taxonomy" id="1045004"/>
    <lineage>
        <taxon>Bacteria</taxon>
        <taxon>Bacillati</taxon>
        <taxon>Bacillota</taxon>
        <taxon>Bacilli</taxon>
        <taxon>Lactobacillales</taxon>
        <taxon>Lactobacillaceae</taxon>
        <taxon>Oenococcus</taxon>
    </lineage>
</organism>
<protein>
    <submittedName>
        <fullName evidence="1">Uncharacterized protein</fullName>
    </submittedName>
</protein>
<sequence>MGNWNSNDLDDVAKQIVDWISKSRQKKFKSQTLSIFGDIKKTNTQYLSKNINGLSPTMLKLHQEYVKRAQTNSELDNLQKTFCHEFGHCYEADQLGYNFILIVLHGLCTTFVFYNNNGQIGFIEYPKCTLPGFSKGIAFFDVPNPTPTKLKDDLNQIAFGGIIQDLLIRNQKSIPNIFSNSVCSKTDRKIKENFNLKQVWVHDYWFLFPIKSTECDSYNAFFLDQKHTNKFLCKIRKLASEMFDANLIKNKPDRFQAVKKITKHL</sequence>
<dbReference type="AlphaFoldDB" id="G9WIP1"/>
<gene>
    <name evidence="1" type="ORF">OKIT_0051</name>
</gene>
<evidence type="ECO:0000313" key="1">
    <source>
        <dbReference type="EMBL" id="EHN58180.1"/>
    </source>
</evidence>
<accession>G9WIP1</accession>
<name>G9WIP1_9LACO</name>
<dbReference type="RefSeq" id="WP_007744267.1">
    <property type="nucleotide sequence ID" value="NZ_CM001398.1"/>
</dbReference>